<name>A0A1H0K083_9BACI</name>
<dbReference type="RefSeq" id="WP_090844012.1">
    <property type="nucleotide sequence ID" value="NZ_FNIL01000015.1"/>
</dbReference>
<evidence type="ECO:0000256" key="6">
    <source>
        <dbReference type="RuleBase" id="RU004468"/>
    </source>
</evidence>
<dbReference type="Gene3D" id="3.20.20.80">
    <property type="entry name" value="Glycosidases"/>
    <property type="match status" value="1"/>
</dbReference>
<organism evidence="7 8">
    <name type="scientific">Alkalicoccus daliensis</name>
    <dbReference type="NCBI Taxonomy" id="745820"/>
    <lineage>
        <taxon>Bacteria</taxon>
        <taxon>Bacillati</taxon>
        <taxon>Bacillota</taxon>
        <taxon>Bacilli</taxon>
        <taxon>Bacillales</taxon>
        <taxon>Bacillaceae</taxon>
        <taxon>Alkalicoccus</taxon>
    </lineage>
</organism>
<dbReference type="PROSITE" id="PS00653">
    <property type="entry name" value="GLYCOSYL_HYDROL_F1_2"/>
    <property type="match status" value="1"/>
</dbReference>
<dbReference type="FunFam" id="3.20.20.80:FF:000004">
    <property type="entry name" value="Beta-glucosidase 6-phospho-beta-glucosidase"/>
    <property type="match status" value="1"/>
</dbReference>
<dbReference type="Proteomes" id="UP000198778">
    <property type="component" value="Unassembled WGS sequence"/>
</dbReference>
<keyword evidence="2 6" id="KW-0378">Hydrolase</keyword>
<gene>
    <name evidence="7" type="ORF">SAMN04488053_11554</name>
</gene>
<dbReference type="PRINTS" id="PR00131">
    <property type="entry name" value="GLHYDRLASE1"/>
</dbReference>
<dbReference type="PANTHER" id="PTHR10353:SF122">
    <property type="entry name" value="6-PHOSPHO-BETA-GLUCOSIDASE ASCB-RELATED"/>
    <property type="match status" value="1"/>
</dbReference>
<dbReference type="EMBL" id="FNIL01000015">
    <property type="protein sequence ID" value="SDO49284.1"/>
    <property type="molecule type" value="Genomic_DNA"/>
</dbReference>
<dbReference type="GO" id="GO:0008422">
    <property type="term" value="F:beta-glucosidase activity"/>
    <property type="evidence" value="ECO:0007669"/>
    <property type="project" value="TreeGrafter"/>
</dbReference>
<dbReference type="NCBIfam" id="NF007356">
    <property type="entry name" value="PRK09852.1"/>
    <property type="match status" value="1"/>
</dbReference>
<reference evidence="8" key="1">
    <citation type="submission" date="2016-10" db="EMBL/GenBank/DDBJ databases">
        <authorList>
            <person name="Varghese N."/>
            <person name="Submissions S."/>
        </authorList>
    </citation>
    <scope>NUCLEOTIDE SEQUENCE [LARGE SCALE GENOMIC DNA]</scope>
    <source>
        <strain evidence="8">CGMCC 1.10369</strain>
    </source>
</reference>
<dbReference type="InterPro" id="IPR001360">
    <property type="entry name" value="Glyco_hydro_1"/>
</dbReference>
<dbReference type="PROSITE" id="PS00572">
    <property type="entry name" value="GLYCOSYL_HYDROL_F1_1"/>
    <property type="match status" value="1"/>
</dbReference>
<dbReference type="NCBIfam" id="NF007158">
    <property type="entry name" value="PRK09593.1"/>
    <property type="match status" value="1"/>
</dbReference>
<evidence type="ECO:0000256" key="3">
    <source>
        <dbReference type="ARBA" id="ARBA00023295"/>
    </source>
</evidence>
<dbReference type="STRING" id="745820.SAMN04488053_11554"/>
<dbReference type="SUPFAM" id="SSF51445">
    <property type="entry name" value="(Trans)glycosidases"/>
    <property type="match status" value="1"/>
</dbReference>
<dbReference type="GO" id="GO:0005829">
    <property type="term" value="C:cytosol"/>
    <property type="evidence" value="ECO:0007669"/>
    <property type="project" value="TreeGrafter"/>
</dbReference>
<evidence type="ECO:0000313" key="7">
    <source>
        <dbReference type="EMBL" id="SDO49284.1"/>
    </source>
</evidence>
<keyword evidence="8" id="KW-1185">Reference proteome</keyword>
<feature type="active site" description="Nucleophile" evidence="4">
    <location>
        <position position="376"/>
    </location>
</feature>
<dbReference type="InterPro" id="IPR017853">
    <property type="entry name" value="GH"/>
</dbReference>
<comment type="similarity">
    <text evidence="1 5">Belongs to the glycosyl hydrolase 1 family.</text>
</comment>
<dbReference type="OrthoDB" id="9765195at2"/>
<evidence type="ECO:0000313" key="8">
    <source>
        <dbReference type="Proteomes" id="UP000198778"/>
    </source>
</evidence>
<evidence type="ECO:0000256" key="4">
    <source>
        <dbReference type="PROSITE-ProRule" id="PRU10055"/>
    </source>
</evidence>
<dbReference type="GO" id="GO:0016052">
    <property type="term" value="P:carbohydrate catabolic process"/>
    <property type="evidence" value="ECO:0007669"/>
    <property type="project" value="TreeGrafter"/>
</dbReference>
<dbReference type="AlphaFoldDB" id="A0A1H0K083"/>
<sequence length="487" mass="55936">MTNTLFPEGFLWGGATAANQVEGGFNEGNKGPNMADVLPGGKERLKVLKQADFDFEPKPGTHYPNHEAIDFYHRYKEDIALFAEMGFKVFRMSIAWSRIFPKGTEKEPNEEGLAFYDRVFDELHKHNIEPVVTISHYEMPLHLVKEYGGWKSREVIGFFDQYVQALFNRFKNKVKYWMTFNEINSAMHFPIMSMGFTINDGNDKYQELFQAFHHQFVASSMAVKHARKIMPEAEIGCMIIAAPIYSYDSNPENVLYALQEEQRFNYFAGDVHVRGEYPAFIQRFFEENNVKLDIREGDLELIRDYTVDYVGLSYYMSITQKKNKEDAETAAGNLLEGVKNPFLKASDWGWEIDATGLRIILNKLYDRYQVPLFVVENGLGAYDKVEEDGSIQDDYRIDYLRTHILAMGEAVQDGVELMGYTSWGCIDLVSMSSGEYSKRYGFIYVDKHDDGSGTQERRKKKSFDWYKQVIETNGAALTSGEKISSGS</sequence>
<evidence type="ECO:0000256" key="5">
    <source>
        <dbReference type="RuleBase" id="RU003690"/>
    </source>
</evidence>
<dbReference type="Pfam" id="PF00232">
    <property type="entry name" value="Glyco_hydro_1"/>
    <property type="match status" value="1"/>
</dbReference>
<dbReference type="InterPro" id="IPR018120">
    <property type="entry name" value="Glyco_hydro_1_AS"/>
</dbReference>
<keyword evidence="3 6" id="KW-0326">Glycosidase</keyword>
<evidence type="ECO:0000256" key="1">
    <source>
        <dbReference type="ARBA" id="ARBA00010838"/>
    </source>
</evidence>
<proteinExistence type="inferred from homology"/>
<accession>A0A1H0K083</accession>
<protein>
    <submittedName>
        <fullName evidence="7">6-phospho-beta-glucosidase</fullName>
    </submittedName>
</protein>
<evidence type="ECO:0000256" key="2">
    <source>
        <dbReference type="ARBA" id="ARBA00022801"/>
    </source>
</evidence>
<dbReference type="InterPro" id="IPR033132">
    <property type="entry name" value="GH_1_N_CS"/>
</dbReference>
<dbReference type="PANTHER" id="PTHR10353">
    <property type="entry name" value="GLYCOSYL HYDROLASE"/>
    <property type="match status" value="1"/>
</dbReference>